<feature type="signal peptide" evidence="2">
    <location>
        <begin position="1"/>
        <end position="26"/>
    </location>
</feature>
<evidence type="ECO:0008006" key="5">
    <source>
        <dbReference type="Google" id="ProtNLM"/>
    </source>
</evidence>
<gene>
    <name evidence="3" type="ORF">BBN63_32410</name>
</gene>
<organism evidence="3 4">
    <name type="scientific">Streptomyces niveus</name>
    <name type="common">Streptomyces spheroides</name>
    <dbReference type="NCBI Taxonomy" id="193462"/>
    <lineage>
        <taxon>Bacteria</taxon>
        <taxon>Bacillati</taxon>
        <taxon>Actinomycetota</taxon>
        <taxon>Actinomycetes</taxon>
        <taxon>Kitasatosporales</taxon>
        <taxon>Streptomycetaceae</taxon>
        <taxon>Streptomyces</taxon>
    </lineage>
</organism>
<dbReference type="RefSeq" id="WP_078078866.1">
    <property type="nucleotide sequence ID" value="NZ_CP018047.1"/>
</dbReference>
<evidence type="ECO:0000313" key="4">
    <source>
        <dbReference type="Proteomes" id="UP000189677"/>
    </source>
</evidence>
<accession>A0A1U9R183</accession>
<dbReference type="Proteomes" id="UP000189677">
    <property type="component" value="Chromosome"/>
</dbReference>
<feature type="chain" id="PRO_5012346536" description="DUF4352 domain-containing protein" evidence="2">
    <location>
        <begin position="27"/>
        <end position="200"/>
    </location>
</feature>
<proteinExistence type="predicted"/>
<sequence length="200" mass="20454">MTIRNSLRTAAVLAAGTFTLALTACSADNPSPPQKDRASESRTTAPEPEQPPAPDRTAAPDDGGGSGLAQVTGRDSIVLTITHVERSASGKSITVSATLKNTGTKSFFGISAYGGTDASITGRMHSLAGATLTDAANSLRYYVLRDTAGGCLCSTALRALDAGEMVPVFAQFPAPPASVRSADFQLPTFPNATIPLGAAR</sequence>
<name>A0A1U9R183_STRNV</name>
<dbReference type="PROSITE" id="PS51257">
    <property type="entry name" value="PROKAR_LIPOPROTEIN"/>
    <property type="match status" value="1"/>
</dbReference>
<dbReference type="EMBL" id="CP018047">
    <property type="protein sequence ID" value="AQU70187.1"/>
    <property type="molecule type" value="Genomic_DNA"/>
</dbReference>
<protein>
    <recommendedName>
        <fullName evidence="5">DUF4352 domain-containing protein</fullName>
    </recommendedName>
</protein>
<dbReference type="OrthoDB" id="4334774at2"/>
<evidence type="ECO:0000313" key="3">
    <source>
        <dbReference type="EMBL" id="AQU70187.1"/>
    </source>
</evidence>
<keyword evidence="4" id="KW-1185">Reference proteome</keyword>
<keyword evidence="2" id="KW-0732">Signal</keyword>
<reference evidence="3 4" key="1">
    <citation type="submission" date="2016-11" db="EMBL/GenBank/DDBJ databases">
        <title>Complete genome sequence of Streptomyces niveus SCSIO 3406.</title>
        <authorList>
            <person name="Zhu Q."/>
            <person name="Cheng W."/>
            <person name="Song Y."/>
            <person name="Li Q."/>
            <person name="Ju J."/>
        </authorList>
    </citation>
    <scope>NUCLEOTIDE SEQUENCE [LARGE SCALE GENOMIC DNA]</scope>
    <source>
        <strain evidence="3 4">SCSIO 3406</strain>
    </source>
</reference>
<evidence type="ECO:0000256" key="1">
    <source>
        <dbReference type="SAM" id="MobiDB-lite"/>
    </source>
</evidence>
<dbReference type="AlphaFoldDB" id="A0A1U9R183"/>
<feature type="region of interest" description="Disordered" evidence="1">
    <location>
        <begin position="24"/>
        <end position="70"/>
    </location>
</feature>
<dbReference type="KEGG" id="snw:BBN63_32410"/>
<evidence type="ECO:0000256" key="2">
    <source>
        <dbReference type="SAM" id="SignalP"/>
    </source>
</evidence>